<reference evidence="3" key="1">
    <citation type="submission" date="2016-11" db="EMBL/GenBank/DDBJ databases">
        <authorList>
            <person name="Varghese N."/>
            <person name="Submissions S."/>
        </authorList>
    </citation>
    <scope>NUCLEOTIDE SEQUENCE [LARGE SCALE GENOMIC DNA]</scope>
    <source>
        <strain evidence="3">DSM 22363</strain>
    </source>
</reference>
<dbReference type="Gene3D" id="3.30.200.20">
    <property type="entry name" value="Phosphorylase Kinase, domain 1"/>
    <property type="match status" value="1"/>
</dbReference>
<dbReference type="Pfam" id="PF01636">
    <property type="entry name" value="APH"/>
    <property type="match status" value="1"/>
</dbReference>
<dbReference type="Proteomes" id="UP000185192">
    <property type="component" value="Unassembled WGS sequence"/>
</dbReference>
<dbReference type="STRING" id="1123272.SAMN02745824_2589"/>
<sequence length="332" mass="37751">MATNMTPPAQAVPFLEQHGWTTPKLTAVAGDASFRRYFRVDSGARHAILMDAPPPHEDPRPFIDIACHLRSQGFAAPEILAQDLDQGLVLLEDFGDQRMREHVDHHPEEEEAVYRHVVDLLAELRQQPAADIPPYSRDEYVREVNLLTEWYCPAQGLEVDLPGFERAWDQVLQSILDVQEPPVTVLRDYHAENIMLLKDGRLGLLDFQDALAGHRAYDLVSMLQDARRDVSDELEAAMIAHYLSVTGETDPEQFRSHYAILGAQRNTKIIGIFTRLCKRDGKARYLDFLPRMWGLLEKDLRHPDLAPVAAWFDENIPAEIRQQPVPVEAPIS</sequence>
<keyword evidence="3" id="KW-1185">Reference proteome</keyword>
<accession>A0A1N6FXA8</accession>
<evidence type="ECO:0000259" key="1">
    <source>
        <dbReference type="Pfam" id="PF01636"/>
    </source>
</evidence>
<dbReference type="InterPro" id="IPR011009">
    <property type="entry name" value="Kinase-like_dom_sf"/>
</dbReference>
<dbReference type="EMBL" id="FSQW01000002">
    <property type="protein sequence ID" value="SIN99986.1"/>
    <property type="molecule type" value="Genomic_DNA"/>
</dbReference>
<dbReference type="InterPro" id="IPR002575">
    <property type="entry name" value="Aminoglycoside_PTrfase"/>
</dbReference>
<dbReference type="Gene3D" id="3.90.1200.10">
    <property type="match status" value="1"/>
</dbReference>
<protein>
    <recommendedName>
        <fullName evidence="1">Aminoglycoside phosphotransferase domain-containing protein</fullName>
    </recommendedName>
</protein>
<feature type="domain" description="Aminoglycoside phosphotransferase" evidence="1">
    <location>
        <begin position="25"/>
        <end position="249"/>
    </location>
</feature>
<organism evidence="2 3">
    <name type="scientific">Parasphingorhabdus marina DSM 22363</name>
    <dbReference type="NCBI Taxonomy" id="1123272"/>
    <lineage>
        <taxon>Bacteria</taxon>
        <taxon>Pseudomonadati</taxon>
        <taxon>Pseudomonadota</taxon>
        <taxon>Alphaproteobacteria</taxon>
        <taxon>Sphingomonadales</taxon>
        <taxon>Sphingomonadaceae</taxon>
        <taxon>Parasphingorhabdus</taxon>
    </lineage>
</organism>
<dbReference type="SUPFAM" id="SSF56112">
    <property type="entry name" value="Protein kinase-like (PK-like)"/>
    <property type="match status" value="1"/>
</dbReference>
<evidence type="ECO:0000313" key="3">
    <source>
        <dbReference type="Proteomes" id="UP000185192"/>
    </source>
</evidence>
<dbReference type="AlphaFoldDB" id="A0A1N6FXA8"/>
<gene>
    <name evidence="2" type="ORF">SAMN02745824_2589</name>
</gene>
<name>A0A1N6FXA8_9SPHN</name>
<evidence type="ECO:0000313" key="2">
    <source>
        <dbReference type="EMBL" id="SIN99986.1"/>
    </source>
</evidence>
<proteinExistence type="predicted"/>